<keyword evidence="4" id="KW-1185">Reference proteome</keyword>
<evidence type="ECO:0000313" key="3">
    <source>
        <dbReference type="EMBL" id="MCJ2376784.1"/>
    </source>
</evidence>
<dbReference type="GO" id="GO:0000160">
    <property type="term" value="P:phosphorelay signal transduction system"/>
    <property type="evidence" value="ECO:0007669"/>
    <property type="project" value="InterPro"/>
</dbReference>
<dbReference type="PROSITE" id="PS50110">
    <property type="entry name" value="RESPONSE_REGULATORY"/>
    <property type="match status" value="1"/>
</dbReference>
<gene>
    <name evidence="3" type="ORF">LNL84_08040</name>
</gene>
<keyword evidence="1" id="KW-0597">Phosphoprotein</keyword>
<evidence type="ECO:0000313" key="4">
    <source>
        <dbReference type="Proteomes" id="UP001139488"/>
    </source>
</evidence>
<reference evidence="3" key="1">
    <citation type="submission" date="2021-11" db="EMBL/GenBank/DDBJ databases">
        <title>Vibrio ZSDE26 sp. nov. and Vibrio ZSDZ34 sp. nov., isolated from coastal seawater in Qingdao.</title>
        <authorList>
            <person name="Zhang P."/>
        </authorList>
    </citation>
    <scope>NUCLEOTIDE SEQUENCE</scope>
    <source>
        <strain evidence="3">ZSDZ34</strain>
    </source>
</reference>
<sequence>MDNHMPIMDCIEASQMIRRILKLKTVLFGWTADVFAESKKAFIDAGADQVLNKPLQKQFQDLLKDLRHDQIEEQARY</sequence>
<feature type="modified residue" description="4-aspartylphosphate" evidence="1">
    <location>
        <position position="2"/>
    </location>
</feature>
<feature type="domain" description="Response regulatory" evidence="2">
    <location>
        <begin position="1"/>
        <end position="68"/>
    </location>
</feature>
<dbReference type="AlphaFoldDB" id="A0A9X1WHP1"/>
<name>A0A9X1WHP1_9VIBR</name>
<comment type="caution">
    <text evidence="3">The sequence shown here is derived from an EMBL/GenBank/DDBJ whole genome shotgun (WGS) entry which is preliminary data.</text>
</comment>
<proteinExistence type="predicted"/>
<evidence type="ECO:0000256" key="1">
    <source>
        <dbReference type="PROSITE-ProRule" id="PRU00169"/>
    </source>
</evidence>
<dbReference type="RefSeq" id="WP_244356934.1">
    <property type="nucleotide sequence ID" value="NZ_JAJNNZ010000005.1"/>
</dbReference>
<dbReference type="SUPFAM" id="SSF52172">
    <property type="entry name" value="CheY-like"/>
    <property type="match status" value="1"/>
</dbReference>
<organism evidence="3 4">
    <name type="scientific">Vibrio gelatinilyticus</name>
    <dbReference type="NCBI Taxonomy" id="2893468"/>
    <lineage>
        <taxon>Bacteria</taxon>
        <taxon>Pseudomonadati</taxon>
        <taxon>Pseudomonadota</taxon>
        <taxon>Gammaproteobacteria</taxon>
        <taxon>Vibrionales</taxon>
        <taxon>Vibrionaceae</taxon>
        <taxon>Vibrio</taxon>
    </lineage>
</organism>
<dbReference type="Proteomes" id="UP001139488">
    <property type="component" value="Unassembled WGS sequence"/>
</dbReference>
<dbReference type="InterPro" id="IPR011006">
    <property type="entry name" value="CheY-like_superfamily"/>
</dbReference>
<evidence type="ECO:0000259" key="2">
    <source>
        <dbReference type="PROSITE" id="PS50110"/>
    </source>
</evidence>
<accession>A0A9X1WHP1</accession>
<protein>
    <recommendedName>
        <fullName evidence="2">Response regulatory domain-containing protein</fullName>
    </recommendedName>
</protein>
<dbReference type="InterPro" id="IPR001789">
    <property type="entry name" value="Sig_transdc_resp-reg_receiver"/>
</dbReference>
<dbReference type="Gene3D" id="3.40.50.2300">
    <property type="match status" value="1"/>
</dbReference>
<dbReference type="EMBL" id="JAJNNZ010000005">
    <property type="protein sequence ID" value="MCJ2376784.1"/>
    <property type="molecule type" value="Genomic_DNA"/>
</dbReference>